<feature type="compositionally biased region" description="Basic and acidic residues" evidence="1">
    <location>
        <begin position="536"/>
        <end position="545"/>
    </location>
</feature>
<dbReference type="SUPFAM" id="SSF52540">
    <property type="entry name" value="P-loop containing nucleoside triphosphate hydrolases"/>
    <property type="match status" value="1"/>
</dbReference>
<accession>A0A9W6VDX1</accession>
<comment type="caution">
    <text evidence="2">The sequence shown here is derived from an EMBL/GenBank/DDBJ whole genome shotgun (WGS) entry which is preliminary data.</text>
</comment>
<dbReference type="Proteomes" id="UP001165042">
    <property type="component" value="Unassembled WGS sequence"/>
</dbReference>
<name>A0A9W6VDX1_9PSEU</name>
<protein>
    <submittedName>
        <fullName evidence="2">Sporulation protein SsgA</fullName>
    </submittedName>
</protein>
<dbReference type="AlphaFoldDB" id="A0A9W6VDX1"/>
<evidence type="ECO:0000313" key="2">
    <source>
        <dbReference type="EMBL" id="GLW95433.1"/>
    </source>
</evidence>
<evidence type="ECO:0000256" key="1">
    <source>
        <dbReference type="SAM" id="MobiDB-lite"/>
    </source>
</evidence>
<evidence type="ECO:0000313" key="3">
    <source>
        <dbReference type="Proteomes" id="UP001165042"/>
    </source>
</evidence>
<sequence>MGRSTGGDAVTEHGRGGSFGYHVPSGYWASRVAPYAGEWAAVGAMWAAGAATHALCADSPVLPWVTPGLTLLGTGLSWLSWKAAAARGTITRVHAAATTALGGLWLTASSIVPPWAQPMTGLCLYGGAAVALSWNIRRMLNSGGNTGGGTNGLFEKIKLAGVHSGQAEVAPNKVTVPLSLTAGEVTVEDVQKGADRVAQVLRLPKGSVRIVGDPDDLSRAKMNIVPVDVLRKPTPWPGPSHPGGSITDPVVAGVYEDTEPQEIYFPGDKAYGRQAMTMIVQGMKGSGKTAGAKNVWTEIATRRDVNLVVLDPSKGDQSVAFLNGKIHVVTGHQRCADLVTRVPAVITDRASQLGRWGYEEWTQEVFDKHGMPFLILWIEEAPRVLEDADTVTRIAQECRSAGISLVLSLQKPIYRQMSTDVRSQVDGVWCFGVRELEDAALTLSEAAIDGGARPDRWKNRRPGCNYLDAANVPEERLAIPGRTYMASDEQRTAVIAAHDQVRPPLWEPTARLLGLPTTPTATDTTEETSTPAARPLRTDHSDLDRMPLPANDDVDPLPEDHEPDLDVDPDAELPNDPDLTFPEGKPTRAQALAMVRDAITELANQGVTTFTIRDLPDPETLGRGRTWLSSTLAQFAREGMLTETGTHSNAIRYTLAVAHAA</sequence>
<keyword evidence="3" id="KW-1185">Reference proteome</keyword>
<dbReference type="EMBL" id="BSSD01000014">
    <property type="protein sequence ID" value="GLW95433.1"/>
    <property type="molecule type" value="Genomic_DNA"/>
</dbReference>
<feature type="region of interest" description="Disordered" evidence="1">
    <location>
        <begin position="510"/>
        <end position="584"/>
    </location>
</feature>
<gene>
    <name evidence="2" type="ORF">Aglo03_62490</name>
</gene>
<feature type="compositionally biased region" description="Acidic residues" evidence="1">
    <location>
        <begin position="552"/>
        <end position="575"/>
    </location>
</feature>
<organism evidence="2 3">
    <name type="scientific">Actinokineospora globicatena</name>
    <dbReference type="NCBI Taxonomy" id="103729"/>
    <lineage>
        <taxon>Bacteria</taxon>
        <taxon>Bacillati</taxon>
        <taxon>Actinomycetota</taxon>
        <taxon>Actinomycetes</taxon>
        <taxon>Pseudonocardiales</taxon>
        <taxon>Pseudonocardiaceae</taxon>
        <taxon>Actinokineospora</taxon>
    </lineage>
</organism>
<feature type="compositionally biased region" description="Low complexity" evidence="1">
    <location>
        <begin position="510"/>
        <end position="533"/>
    </location>
</feature>
<dbReference type="InterPro" id="IPR027417">
    <property type="entry name" value="P-loop_NTPase"/>
</dbReference>
<proteinExistence type="predicted"/>
<dbReference type="RefSeq" id="WP_285613235.1">
    <property type="nucleotide sequence ID" value="NZ_BSSD01000014.1"/>
</dbReference>
<reference evidence="2" key="1">
    <citation type="submission" date="2023-02" db="EMBL/GenBank/DDBJ databases">
        <title>Actinokineospora globicatena NBRC 15670.</title>
        <authorList>
            <person name="Ichikawa N."/>
            <person name="Sato H."/>
            <person name="Tonouchi N."/>
        </authorList>
    </citation>
    <scope>NUCLEOTIDE SEQUENCE</scope>
    <source>
        <strain evidence="2">NBRC 15670</strain>
    </source>
</reference>
<dbReference type="Gene3D" id="3.40.50.300">
    <property type="entry name" value="P-loop containing nucleotide triphosphate hydrolases"/>
    <property type="match status" value="1"/>
</dbReference>